<keyword evidence="1" id="KW-0812">Transmembrane</keyword>
<dbReference type="EMBL" id="MAEI02000001">
    <property type="protein sequence ID" value="MEO1783231.1"/>
    <property type="molecule type" value="Genomic_DNA"/>
</dbReference>
<evidence type="ECO:0000313" key="3">
    <source>
        <dbReference type="Proteomes" id="UP001429357"/>
    </source>
</evidence>
<reference evidence="2 3" key="2">
    <citation type="submission" date="2024-02" db="EMBL/GenBank/DDBJ databases">
        <title>The Genome Sequence of Enterococcus diestrammenae JM9A.</title>
        <authorList>
            <person name="Earl A."/>
            <person name="Manson A."/>
            <person name="Gilmore M."/>
            <person name="Sanders J."/>
            <person name="Shea T."/>
            <person name="Howe W."/>
            <person name="Livny J."/>
            <person name="Cuomo C."/>
            <person name="Neafsey D."/>
            <person name="Birren B."/>
        </authorList>
    </citation>
    <scope>NUCLEOTIDE SEQUENCE [LARGE SCALE GENOMIC DNA]</scope>
    <source>
        <strain evidence="2 3">JM9A</strain>
    </source>
</reference>
<comment type="caution">
    <text evidence="2">The sequence shown here is derived from an EMBL/GenBank/DDBJ whole genome shotgun (WGS) entry which is preliminary data.</text>
</comment>
<reference evidence="3" key="1">
    <citation type="submission" date="2016-06" db="EMBL/GenBank/DDBJ databases">
        <title>Four novel species of enterococci isolated from chicken manure.</title>
        <authorList>
            <person name="Van Tyne D."/>
        </authorList>
    </citation>
    <scope>NUCLEOTIDE SEQUENCE [LARGE SCALE GENOMIC DNA]</scope>
    <source>
        <strain evidence="3">JM9A</strain>
    </source>
</reference>
<feature type="transmembrane region" description="Helical" evidence="1">
    <location>
        <begin position="65"/>
        <end position="85"/>
    </location>
</feature>
<evidence type="ECO:0000256" key="1">
    <source>
        <dbReference type="SAM" id="Phobius"/>
    </source>
</evidence>
<organism evidence="2 3">
    <name type="scientific">Enterococcus diestrammenae</name>
    <dbReference type="NCBI Taxonomy" id="1155073"/>
    <lineage>
        <taxon>Bacteria</taxon>
        <taxon>Bacillati</taxon>
        <taxon>Bacillota</taxon>
        <taxon>Bacilli</taxon>
        <taxon>Lactobacillales</taxon>
        <taxon>Enterococcaceae</taxon>
        <taxon>Enterococcus</taxon>
    </lineage>
</organism>
<keyword evidence="3" id="KW-1185">Reference proteome</keyword>
<feature type="transmembrane region" description="Helical" evidence="1">
    <location>
        <begin position="35"/>
        <end position="53"/>
    </location>
</feature>
<name>A0ABV0F9F0_9ENTE</name>
<evidence type="ECO:0000313" key="2">
    <source>
        <dbReference type="EMBL" id="MEO1783231.1"/>
    </source>
</evidence>
<dbReference type="RefSeq" id="WP_161870135.1">
    <property type="nucleotide sequence ID" value="NZ_MAEI02000001.1"/>
</dbReference>
<protein>
    <submittedName>
        <fullName evidence="2">Uncharacterized protein</fullName>
    </submittedName>
</protein>
<gene>
    <name evidence="2" type="ORF">BAU18_002850</name>
</gene>
<keyword evidence="1" id="KW-0472">Membrane</keyword>
<proteinExistence type="predicted"/>
<feature type="transmembrane region" description="Helical" evidence="1">
    <location>
        <begin position="97"/>
        <end position="113"/>
    </location>
</feature>
<feature type="transmembrane region" description="Helical" evidence="1">
    <location>
        <begin position="5"/>
        <end position="23"/>
    </location>
</feature>
<sequence length="146" mass="16589">MLLVIYRGILLINLGISTGFSFGYTNSDFKSVSPWAYYLQMLLLTLLVLLLILNTIAKHKISSRFFFAVAYCAACVISTEVLIHGNRYPGIFGNSSFQIYWYILEVILCAILLKNDFHKEILLATGIKKQETKATLEKVGENEKKR</sequence>
<dbReference type="Proteomes" id="UP001429357">
    <property type="component" value="Unassembled WGS sequence"/>
</dbReference>
<keyword evidence="1" id="KW-1133">Transmembrane helix</keyword>
<accession>A0ABV0F9F0</accession>